<dbReference type="SUPFAM" id="SSF52096">
    <property type="entry name" value="ClpP/crotonase"/>
    <property type="match status" value="1"/>
</dbReference>
<comment type="caution">
    <text evidence="3">The sequence shown here is derived from an EMBL/GenBank/DDBJ whole genome shotgun (WGS) entry which is preliminary data.</text>
</comment>
<dbReference type="Gene3D" id="1.10.12.10">
    <property type="entry name" value="Lyase 2-enoyl-coa Hydratase, Chain A, domain 2"/>
    <property type="match status" value="1"/>
</dbReference>
<dbReference type="PANTHER" id="PTHR43802">
    <property type="entry name" value="ENOYL-COA HYDRATASE"/>
    <property type="match status" value="1"/>
</dbReference>
<dbReference type="Pfam" id="PF00378">
    <property type="entry name" value="ECH_1"/>
    <property type="match status" value="1"/>
</dbReference>
<dbReference type="Proteomes" id="UP001139447">
    <property type="component" value="Unassembled WGS sequence"/>
</dbReference>
<dbReference type="Gene3D" id="3.90.226.10">
    <property type="entry name" value="2-enoyl-CoA Hydratase, Chain A, domain 1"/>
    <property type="match status" value="1"/>
</dbReference>
<dbReference type="InterPro" id="IPR029045">
    <property type="entry name" value="ClpP/crotonase-like_dom_sf"/>
</dbReference>
<accession>A0A9X1VUI8</accession>
<evidence type="ECO:0000256" key="2">
    <source>
        <dbReference type="RuleBase" id="RU003707"/>
    </source>
</evidence>
<dbReference type="PANTHER" id="PTHR43802:SF1">
    <property type="entry name" value="IP11341P-RELATED"/>
    <property type="match status" value="1"/>
</dbReference>
<dbReference type="CDD" id="cd06558">
    <property type="entry name" value="crotonase-like"/>
    <property type="match status" value="1"/>
</dbReference>
<evidence type="ECO:0000313" key="3">
    <source>
        <dbReference type="EMBL" id="MCJ0762269.1"/>
    </source>
</evidence>
<dbReference type="AlphaFoldDB" id="A0A9X1VUI8"/>
<reference evidence="3" key="1">
    <citation type="submission" date="2022-03" db="EMBL/GenBank/DDBJ databases">
        <authorList>
            <person name="Woo C.Y."/>
        </authorList>
    </citation>
    <scope>NUCLEOTIDE SEQUENCE</scope>
    <source>
        <strain evidence="3">CYS-02</strain>
    </source>
</reference>
<keyword evidence="4" id="KW-1185">Reference proteome</keyword>
<dbReference type="RefSeq" id="WP_243304370.1">
    <property type="nucleotide sequence ID" value="NZ_JALGBI010000001.1"/>
</dbReference>
<dbReference type="PROSITE" id="PS00166">
    <property type="entry name" value="ENOYL_COA_HYDRATASE"/>
    <property type="match status" value="1"/>
</dbReference>
<sequence>MSLVTYETRGHVALITLRRSERRNALNTEMSALLHEAWTRFAGSQERVAVLAADGDHFCAGVDVTDASKEAWKGVPNVGVKLDKPLITAVSGWVVGAGFTLTMMSDLCVADDTTQFMFPEAKLGLFGGITASLVSRIPHKVALEFLMLGDPLPARRAYDVGLINRVTEKGRQLETAMEMADRLAGYAPLVLQTIKRATLETLPKSPAEIAYPEMGYLTRLVQSEDYQEGVNAFREKRKPDFQGR</sequence>
<dbReference type="InterPro" id="IPR018376">
    <property type="entry name" value="Enoyl-CoA_hyd/isom_CS"/>
</dbReference>
<name>A0A9X1VUI8_9BURK</name>
<organism evidence="3 4">
    <name type="scientific">Variovorax terrae</name>
    <dbReference type="NCBI Taxonomy" id="2923278"/>
    <lineage>
        <taxon>Bacteria</taxon>
        <taxon>Pseudomonadati</taxon>
        <taxon>Pseudomonadota</taxon>
        <taxon>Betaproteobacteria</taxon>
        <taxon>Burkholderiales</taxon>
        <taxon>Comamonadaceae</taxon>
        <taxon>Variovorax</taxon>
    </lineage>
</organism>
<proteinExistence type="inferred from homology"/>
<evidence type="ECO:0000313" key="4">
    <source>
        <dbReference type="Proteomes" id="UP001139447"/>
    </source>
</evidence>
<dbReference type="EMBL" id="JALGBI010000001">
    <property type="protein sequence ID" value="MCJ0762269.1"/>
    <property type="molecule type" value="Genomic_DNA"/>
</dbReference>
<protein>
    <submittedName>
        <fullName evidence="3">Enoyl-CoA hydratase-related protein</fullName>
    </submittedName>
</protein>
<dbReference type="InterPro" id="IPR014748">
    <property type="entry name" value="Enoyl-CoA_hydra_C"/>
</dbReference>
<evidence type="ECO:0000256" key="1">
    <source>
        <dbReference type="ARBA" id="ARBA00005254"/>
    </source>
</evidence>
<gene>
    <name evidence="3" type="ORF">MMF98_03515</name>
</gene>
<dbReference type="InterPro" id="IPR001753">
    <property type="entry name" value="Enoyl-CoA_hydra/iso"/>
</dbReference>
<dbReference type="GO" id="GO:0003824">
    <property type="term" value="F:catalytic activity"/>
    <property type="evidence" value="ECO:0007669"/>
    <property type="project" value="InterPro"/>
</dbReference>
<comment type="similarity">
    <text evidence="1 2">Belongs to the enoyl-CoA hydratase/isomerase family.</text>
</comment>